<dbReference type="RefSeq" id="WP_425343981.1">
    <property type="nucleotide sequence ID" value="NZ_JBGUBD010000001.1"/>
</dbReference>
<feature type="domain" description="Metalloenzyme" evidence="7">
    <location>
        <begin position="3"/>
        <end position="393"/>
    </location>
</feature>
<dbReference type="NCBIfam" id="TIGR00306">
    <property type="entry name" value="apgM"/>
    <property type="match status" value="1"/>
</dbReference>
<accession>A0ABV4U2J0</accession>
<dbReference type="PANTHER" id="PTHR31209">
    <property type="entry name" value="COFACTOR-INDEPENDENT PHOSPHOGLYCERATE MUTASE"/>
    <property type="match status" value="1"/>
</dbReference>
<name>A0ABV4U2J0_9BACT</name>
<comment type="catalytic activity">
    <reaction evidence="1">
        <text>(2R)-2-phosphoglycerate = (2R)-3-phosphoglycerate</text>
        <dbReference type="Rhea" id="RHEA:15901"/>
        <dbReference type="ChEBI" id="CHEBI:58272"/>
        <dbReference type="ChEBI" id="CHEBI:58289"/>
        <dbReference type="EC" id="5.4.2.12"/>
    </reaction>
</comment>
<gene>
    <name evidence="8" type="ORF">ACERK3_02005</name>
</gene>
<protein>
    <submittedName>
        <fullName evidence="8">Cofactor-independent phosphoglycerate mutase</fullName>
        <ecNumber evidence="8">5.4.2.12</ecNumber>
    </submittedName>
</protein>
<evidence type="ECO:0000256" key="4">
    <source>
        <dbReference type="ARBA" id="ARBA00005524"/>
    </source>
</evidence>
<dbReference type="Pfam" id="PF01676">
    <property type="entry name" value="Metalloenzyme"/>
    <property type="match status" value="1"/>
</dbReference>
<dbReference type="GO" id="GO:0004619">
    <property type="term" value="F:phosphoglycerate mutase activity"/>
    <property type="evidence" value="ECO:0007669"/>
    <property type="project" value="UniProtKB-EC"/>
</dbReference>
<organism evidence="8 9">
    <name type="scientific">Natronomicrosphaera hydrolytica</name>
    <dbReference type="NCBI Taxonomy" id="3242702"/>
    <lineage>
        <taxon>Bacteria</taxon>
        <taxon>Pseudomonadati</taxon>
        <taxon>Planctomycetota</taxon>
        <taxon>Phycisphaerae</taxon>
        <taxon>Phycisphaerales</taxon>
        <taxon>Phycisphaeraceae</taxon>
        <taxon>Natronomicrosphaera</taxon>
    </lineage>
</organism>
<sequence length="414" mass="45810">MPMKYVIIIPDGAADYPLDELDGQTPLQAARTPNIDKLAEIGRQGTVVTTPEGMPCGSDVCSMSLLGYDPVRYHRGRAPLEAAALGIELDARDWIFRVNLVTVLDGNMQDHSAGHISSREGETLIREFAAHVGLPPGMLLYPGVSYRNILVDTTNRNASDESPGRDWAELETIPPHDIPGEPMRKHLPVGGEFAGLLQQFIAESNVFLREHEINLTRQEIGELPATHFWPWGQGQVPVMPSFADRFKLRGAMITAVDLLAGISHFIGWDRLDVPGQTSYHDNDYPATGRHAVDALDAYDLLCVHVEAPDEAAHAADAATKVAAIEAIDEHVVGPIHDALASRYDNDWRLLLLPDHYTRVETRKHDPTPVPFLMAGKRVRSLVQRPFTEAHANEADLHIPHGHELMEYFLLSGRD</sequence>
<dbReference type="InterPro" id="IPR023665">
    <property type="entry name" value="ApgAM_prokaryotes"/>
</dbReference>
<dbReference type="EC" id="5.4.2.12" evidence="8"/>
<proteinExistence type="inferred from homology"/>
<dbReference type="InterPro" id="IPR017850">
    <property type="entry name" value="Alkaline_phosphatase_core_sf"/>
</dbReference>
<keyword evidence="9" id="KW-1185">Reference proteome</keyword>
<dbReference type="Proteomes" id="UP001575105">
    <property type="component" value="Unassembled WGS sequence"/>
</dbReference>
<evidence type="ECO:0000259" key="7">
    <source>
        <dbReference type="Pfam" id="PF01676"/>
    </source>
</evidence>
<evidence type="ECO:0000256" key="3">
    <source>
        <dbReference type="ARBA" id="ARBA00004921"/>
    </source>
</evidence>
<dbReference type="NCBIfam" id="TIGR02535">
    <property type="entry name" value="hyp_Hser_kinase"/>
    <property type="match status" value="1"/>
</dbReference>
<dbReference type="Gene3D" id="3.30.70.2130">
    <property type="entry name" value="Metalloenzyme domain"/>
    <property type="match status" value="1"/>
</dbReference>
<dbReference type="InterPro" id="IPR042253">
    <property type="entry name" value="Pglycerate_mutase_ApgM_sf"/>
</dbReference>
<comment type="function">
    <text evidence="2">Catalyzes the interconversion of 2-phosphoglycerate and 3-phosphoglycerate.</text>
</comment>
<evidence type="ECO:0000313" key="8">
    <source>
        <dbReference type="EMBL" id="MFA9477059.1"/>
    </source>
</evidence>
<dbReference type="PIRSF" id="PIRSF006392">
    <property type="entry name" value="IPGAM_arch"/>
    <property type="match status" value="1"/>
</dbReference>
<dbReference type="Pfam" id="PF10143">
    <property type="entry name" value="PhosphMutase"/>
    <property type="match status" value="1"/>
</dbReference>
<dbReference type="InterPro" id="IPR006124">
    <property type="entry name" value="Metalloenzyme"/>
</dbReference>
<comment type="caution">
    <text evidence="8">The sequence shown here is derived from an EMBL/GenBank/DDBJ whole genome shotgun (WGS) entry which is preliminary data.</text>
</comment>
<comment type="pathway">
    <text evidence="3">Carbohydrate degradation.</text>
</comment>
<dbReference type="SUPFAM" id="SSF53649">
    <property type="entry name" value="Alkaline phosphatase-like"/>
    <property type="match status" value="1"/>
</dbReference>
<dbReference type="CDD" id="cd16011">
    <property type="entry name" value="iPGM_like"/>
    <property type="match status" value="1"/>
</dbReference>
<dbReference type="NCBIfam" id="NF003242">
    <property type="entry name" value="PRK04200.1"/>
    <property type="match status" value="1"/>
</dbReference>
<dbReference type="EMBL" id="JBGUBD010000001">
    <property type="protein sequence ID" value="MFA9477059.1"/>
    <property type="molecule type" value="Genomic_DNA"/>
</dbReference>
<keyword evidence="5" id="KW-0324">Glycolysis</keyword>
<evidence type="ECO:0000256" key="2">
    <source>
        <dbReference type="ARBA" id="ARBA00002315"/>
    </source>
</evidence>
<evidence type="ECO:0000256" key="5">
    <source>
        <dbReference type="ARBA" id="ARBA00023152"/>
    </source>
</evidence>
<comment type="similarity">
    <text evidence="4">Belongs to the BPG-independent phosphoglycerate mutase family. A-PGAM subfamily.</text>
</comment>
<dbReference type="InterPro" id="IPR004456">
    <property type="entry name" value="Pglycerate_mutase_ApgM"/>
</dbReference>
<keyword evidence="6 8" id="KW-0413">Isomerase</keyword>
<dbReference type="PANTHER" id="PTHR31209:SF4">
    <property type="entry name" value="2,3-BISPHOSPHOGLYCERATE-INDEPENDENT PHOSPHOGLYCERATE MUTASE"/>
    <property type="match status" value="1"/>
</dbReference>
<evidence type="ECO:0000313" key="9">
    <source>
        <dbReference type="Proteomes" id="UP001575105"/>
    </source>
</evidence>
<evidence type="ECO:0000256" key="1">
    <source>
        <dbReference type="ARBA" id="ARBA00000370"/>
    </source>
</evidence>
<reference evidence="8 9" key="1">
    <citation type="submission" date="2024-08" db="EMBL/GenBank/DDBJ databases">
        <title>Whole-genome sequencing of halo(alkali)philic microorganisms from hypersaline lakes.</title>
        <authorList>
            <person name="Sorokin D.Y."/>
            <person name="Merkel A.Y."/>
            <person name="Messina E."/>
            <person name="Yakimov M."/>
        </authorList>
    </citation>
    <scope>NUCLEOTIDE SEQUENCE [LARGE SCALE GENOMIC DNA]</scope>
    <source>
        <strain evidence="8 9">AB-hyl4</strain>
    </source>
</reference>
<dbReference type="Gene3D" id="3.40.720.10">
    <property type="entry name" value="Alkaline Phosphatase, subunit A"/>
    <property type="match status" value="2"/>
</dbReference>
<evidence type="ECO:0000256" key="6">
    <source>
        <dbReference type="ARBA" id="ARBA00023235"/>
    </source>
</evidence>